<reference evidence="3" key="1">
    <citation type="submission" date="2021-03" db="EMBL/GenBank/DDBJ databases">
        <authorList>
            <person name="Kim M.K."/>
        </authorList>
    </citation>
    <scope>NUCLEOTIDE SEQUENCE</scope>
    <source>
        <strain evidence="3">BT186</strain>
    </source>
</reference>
<dbReference type="PROSITE" id="PS50943">
    <property type="entry name" value="HTH_CROC1"/>
    <property type="match status" value="1"/>
</dbReference>
<dbReference type="InterPro" id="IPR010982">
    <property type="entry name" value="Lambda_DNA-bd_dom_sf"/>
</dbReference>
<keyword evidence="4" id="KW-1185">Reference proteome</keyword>
<protein>
    <recommendedName>
        <fullName evidence="2">HTH cro/C1-type domain-containing protein</fullName>
    </recommendedName>
</protein>
<dbReference type="InterPro" id="IPR001387">
    <property type="entry name" value="Cro/C1-type_HTH"/>
</dbReference>
<dbReference type="AlphaFoldDB" id="A0A939EU24"/>
<accession>A0A939EU24</accession>
<dbReference type="CDD" id="cd00093">
    <property type="entry name" value="HTH_XRE"/>
    <property type="match status" value="1"/>
</dbReference>
<sequence length="200" mass="21589">MPRRAIPSTTLVAAVRKYFGLVQHELAAYLGVSPELVKHIEAGRRTLTGPVLLRLNSLAQLLPPDAPAQPAAPEPDMPPPGAPAPGPLEARLDYCQHHAGKLRRELRTLAAGQAQARRWQAVLPGLLRAPALPEVLLPAPDAHRARQWLLARQQQATAILTDADTVARYHLLRLRADALETEAAALAELLREPAPGGVPK</sequence>
<dbReference type="Gene3D" id="1.10.260.40">
    <property type="entry name" value="lambda repressor-like DNA-binding domains"/>
    <property type="match status" value="1"/>
</dbReference>
<evidence type="ECO:0000256" key="1">
    <source>
        <dbReference type="SAM" id="MobiDB-lite"/>
    </source>
</evidence>
<evidence type="ECO:0000259" key="2">
    <source>
        <dbReference type="PROSITE" id="PS50943"/>
    </source>
</evidence>
<feature type="domain" description="HTH cro/C1-type" evidence="2">
    <location>
        <begin position="12"/>
        <end position="55"/>
    </location>
</feature>
<gene>
    <name evidence="3" type="ORF">J0X19_00940</name>
</gene>
<dbReference type="EMBL" id="JAFLQZ010000001">
    <property type="protein sequence ID" value="MBO0356497.1"/>
    <property type="molecule type" value="Genomic_DNA"/>
</dbReference>
<organism evidence="3 4">
    <name type="scientific">Hymenobacter telluris</name>
    <dbReference type="NCBI Taxonomy" id="2816474"/>
    <lineage>
        <taxon>Bacteria</taxon>
        <taxon>Pseudomonadati</taxon>
        <taxon>Bacteroidota</taxon>
        <taxon>Cytophagia</taxon>
        <taxon>Cytophagales</taxon>
        <taxon>Hymenobacteraceae</taxon>
        <taxon>Hymenobacter</taxon>
    </lineage>
</organism>
<evidence type="ECO:0000313" key="3">
    <source>
        <dbReference type="EMBL" id="MBO0356497.1"/>
    </source>
</evidence>
<proteinExistence type="predicted"/>
<dbReference type="RefSeq" id="WP_206980005.1">
    <property type="nucleotide sequence ID" value="NZ_JAFLQZ010000001.1"/>
</dbReference>
<feature type="region of interest" description="Disordered" evidence="1">
    <location>
        <begin position="63"/>
        <end position="85"/>
    </location>
</feature>
<dbReference type="Pfam" id="PF01381">
    <property type="entry name" value="HTH_3"/>
    <property type="match status" value="1"/>
</dbReference>
<feature type="compositionally biased region" description="Pro residues" evidence="1">
    <location>
        <begin position="64"/>
        <end position="85"/>
    </location>
</feature>
<dbReference type="GO" id="GO:0003677">
    <property type="term" value="F:DNA binding"/>
    <property type="evidence" value="ECO:0007669"/>
    <property type="project" value="InterPro"/>
</dbReference>
<name>A0A939EU24_9BACT</name>
<comment type="caution">
    <text evidence="3">The sequence shown here is derived from an EMBL/GenBank/DDBJ whole genome shotgun (WGS) entry which is preliminary data.</text>
</comment>
<dbReference type="SUPFAM" id="SSF47413">
    <property type="entry name" value="lambda repressor-like DNA-binding domains"/>
    <property type="match status" value="1"/>
</dbReference>
<evidence type="ECO:0000313" key="4">
    <source>
        <dbReference type="Proteomes" id="UP000664144"/>
    </source>
</evidence>
<dbReference type="Proteomes" id="UP000664144">
    <property type="component" value="Unassembled WGS sequence"/>
</dbReference>